<dbReference type="AlphaFoldDB" id="A0A9P4LSG2"/>
<evidence type="ECO:0000313" key="2">
    <source>
        <dbReference type="EMBL" id="KAF2034742.1"/>
    </source>
</evidence>
<sequence>MGRQAYLSKLAFGRSAFEPTQGVTQSEDYIQLDSAQAELPPRYQDFTGNNYVQLYDERGNPINPRSREYGKKFRNAQNDVLAAVGVVERQRSPSDALPGSYADRLEELDFEDTVGSLLGATLTLTENLCTWWIGSIRDRVLTFRYHDAMPFARIVQLEHAVSGNSIFYTSFVPRVVATICQQTILYNAFFGLRLSLEILFYPFSYHADLQRLGLIPAKPLLPQWRSLIPLSSSSPLLPLSIHYDPSASVTSLAKAIMTSPLVFMCLEHFYERWVYAAINEAVDVSILRPDNPDLVSPEAGKKHRLTTILGLRRKPPHVVRSVINKLLSTLGWAIPLNDQELYSMSVSGTRLEAEEAQTINVAGTTVENVTSLAVPIVQQLPDFPAELNLTNEVERPTTPTTPMVDTHFDDDPRIRITNREGIVEMEVRLPPRILSTHTEVADAFASSQNPRHSRVQPEVRAPSDRPYHRVSSLSTESSQMISSIVKAQLVGLAVLPLKSVMLRLVAFHYVHQHDGEHSLIRATNPFPKLRDLSWRSVGALVSRLLLCNALEVTIDLSLWALQHAITLTVGKELFGWGKL</sequence>
<feature type="region of interest" description="Disordered" evidence="1">
    <location>
        <begin position="444"/>
        <end position="469"/>
    </location>
</feature>
<dbReference type="OrthoDB" id="5383784at2759"/>
<name>A0A9P4LSG2_9PLEO</name>
<gene>
    <name evidence="2" type="ORF">EK21DRAFT_55945</name>
</gene>
<keyword evidence="3" id="KW-1185">Reference proteome</keyword>
<reference evidence="2" key="1">
    <citation type="journal article" date="2020" name="Stud. Mycol.">
        <title>101 Dothideomycetes genomes: a test case for predicting lifestyles and emergence of pathogens.</title>
        <authorList>
            <person name="Haridas S."/>
            <person name="Albert R."/>
            <person name="Binder M."/>
            <person name="Bloem J."/>
            <person name="Labutti K."/>
            <person name="Salamov A."/>
            <person name="Andreopoulos B."/>
            <person name="Baker S."/>
            <person name="Barry K."/>
            <person name="Bills G."/>
            <person name="Bluhm B."/>
            <person name="Cannon C."/>
            <person name="Castanera R."/>
            <person name="Culley D."/>
            <person name="Daum C."/>
            <person name="Ezra D."/>
            <person name="Gonzalez J."/>
            <person name="Henrissat B."/>
            <person name="Kuo A."/>
            <person name="Liang C."/>
            <person name="Lipzen A."/>
            <person name="Lutzoni F."/>
            <person name="Magnuson J."/>
            <person name="Mondo S."/>
            <person name="Nolan M."/>
            <person name="Ohm R."/>
            <person name="Pangilinan J."/>
            <person name="Park H.-J."/>
            <person name="Ramirez L."/>
            <person name="Alfaro M."/>
            <person name="Sun H."/>
            <person name="Tritt A."/>
            <person name="Yoshinaga Y."/>
            <person name="Zwiers L.-H."/>
            <person name="Turgeon B."/>
            <person name="Goodwin S."/>
            <person name="Spatafora J."/>
            <person name="Crous P."/>
            <person name="Grigoriev I."/>
        </authorList>
    </citation>
    <scope>NUCLEOTIDE SEQUENCE</scope>
    <source>
        <strain evidence="2">CBS 110217</strain>
    </source>
</reference>
<comment type="caution">
    <text evidence="2">The sequence shown here is derived from an EMBL/GenBank/DDBJ whole genome shotgun (WGS) entry which is preliminary data.</text>
</comment>
<dbReference type="Proteomes" id="UP000799777">
    <property type="component" value="Unassembled WGS sequence"/>
</dbReference>
<dbReference type="EMBL" id="ML978160">
    <property type="protein sequence ID" value="KAF2034742.1"/>
    <property type="molecule type" value="Genomic_DNA"/>
</dbReference>
<feature type="compositionally biased region" description="Basic and acidic residues" evidence="1">
    <location>
        <begin position="455"/>
        <end position="467"/>
    </location>
</feature>
<accession>A0A9P4LSG2</accession>
<organism evidence="2 3">
    <name type="scientific">Setomelanomma holmii</name>
    <dbReference type="NCBI Taxonomy" id="210430"/>
    <lineage>
        <taxon>Eukaryota</taxon>
        <taxon>Fungi</taxon>
        <taxon>Dikarya</taxon>
        <taxon>Ascomycota</taxon>
        <taxon>Pezizomycotina</taxon>
        <taxon>Dothideomycetes</taxon>
        <taxon>Pleosporomycetidae</taxon>
        <taxon>Pleosporales</taxon>
        <taxon>Pleosporineae</taxon>
        <taxon>Phaeosphaeriaceae</taxon>
        <taxon>Setomelanomma</taxon>
    </lineage>
</organism>
<proteinExistence type="predicted"/>
<evidence type="ECO:0000256" key="1">
    <source>
        <dbReference type="SAM" id="MobiDB-lite"/>
    </source>
</evidence>
<protein>
    <submittedName>
        <fullName evidence="2">Uncharacterized protein</fullName>
    </submittedName>
</protein>
<evidence type="ECO:0000313" key="3">
    <source>
        <dbReference type="Proteomes" id="UP000799777"/>
    </source>
</evidence>